<accession>A0A7W6MA68</accession>
<name>A0A7W6MA68_9RHOB</name>
<dbReference type="OrthoDB" id="594739at2"/>
<dbReference type="SUPFAM" id="SSF50814">
    <property type="entry name" value="Lipocalins"/>
    <property type="match status" value="1"/>
</dbReference>
<dbReference type="EMBL" id="JACIFU010000004">
    <property type="protein sequence ID" value="MBB4175316.1"/>
    <property type="molecule type" value="Genomic_DNA"/>
</dbReference>
<evidence type="ECO:0000313" key="2">
    <source>
        <dbReference type="Proteomes" id="UP000565745"/>
    </source>
</evidence>
<protein>
    <submittedName>
        <fullName evidence="1">Apolipoprotein D and lipocalin family protein</fullName>
    </submittedName>
</protein>
<dbReference type="AlphaFoldDB" id="A0A7W6MA68"/>
<gene>
    <name evidence="1" type="ORF">GGR93_003109</name>
</gene>
<proteinExistence type="predicted"/>
<sequence length="172" mass="18467">MKSPVSENVSVTRLGLRAAMGAMAMFLVGCTAEPLPEIEIGLRNPTVPLGGTSRFEAGRFAGDWQTVRCLGECERSVTYQVATDGVFLRRAGDTLTAYSVPAPGILREMGGDSTLVVMWVDEGFRTAAVGDADGRWAAVLGRSRKTAPDRVKAATEILDFNGWDIAKMQVVK</sequence>
<dbReference type="InterPro" id="IPR012674">
    <property type="entry name" value="Calycin"/>
</dbReference>
<keyword evidence="1" id="KW-0449">Lipoprotein</keyword>
<keyword evidence="2" id="KW-1185">Reference proteome</keyword>
<dbReference type="Proteomes" id="UP000565745">
    <property type="component" value="Unassembled WGS sequence"/>
</dbReference>
<reference evidence="1 2" key="1">
    <citation type="submission" date="2020-08" db="EMBL/GenBank/DDBJ databases">
        <title>Genomic Encyclopedia of Type Strains, Phase IV (KMG-IV): sequencing the most valuable type-strain genomes for metagenomic binning, comparative biology and taxonomic classification.</title>
        <authorList>
            <person name="Goeker M."/>
        </authorList>
    </citation>
    <scope>NUCLEOTIDE SEQUENCE [LARGE SCALE GENOMIC DNA]</scope>
    <source>
        <strain evidence="1 2">DSM 101015</strain>
    </source>
</reference>
<comment type="caution">
    <text evidence="1">The sequence shown here is derived from an EMBL/GenBank/DDBJ whole genome shotgun (WGS) entry which is preliminary data.</text>
</comment>
<dbReference type="PROSITE" id="PS51257">
    <property type="entry name" value="PROKAR_LIPOPROTEIN"/>
    <property type="match status" value="1"/>
</dbReference>
<dbReference type="RefSeq" id="WP_025056346.1">
    <property type="nucleotide sequence ID" value="NZ_JACIFU010000004.1"/>
</dbReference>
<evidence type="ECO:0000313" key="1">
    <source>
        <dbReference type="EMBL" id="MBB4175316.1"/>
    </source>
</evidence>
<organism evidence="1 2">
    <name type="scientific">Sulfitobacter noctilucicola</name>
    <dbReference type="NCBI Taxonomy" id="1342301"/>
    <lineage>
        <taxon>Bacteria</taxon>
        <taxon>Pseudomonadati</taxon>
        <taxon>Pseudomonadota</taxon>
        <taxon>Alphaproteobacteria</taxon>
        <taxon>Rhodobacterales</taxon>
        <taxon>Roseobacteraceae</taxon>
        <taxon>Sulfitobacter</taxon>
    </lineage>
</organism>